<name>A0ABV2ELR4_9CAUL</name>
<evidence type="ECO:0000256" key="4">
    <source>
        <dbReference type="HAMAP-Rule" id="MF_00262"/>
    </source>
</evidence>
<comment type="caution">
    <text evidence="5">The sequence shown here is derived from an EMBL/GenBank/DDBJ whole genome shotgun (WGS) entry which is preliminary data.</text>
</comment>
<dbReference type="Proteomes" id="UP001549110">
    <property type="component" value="Unassembled WGS sequence"/>
</dbReference>
<evidence type="ECO:0000313" key="6">
    <source>
        <dbReference type="Proteomes" id="UP001549110"/>
    </source>
</evidence>
<dbReference type="NCBIfam" id="TIGR01215">
    <property type="entry name" value="minE"/>
    <property type="match status" value="1"/>
</dbReference>
<dbReference type="Gene3D" id="3.30.1070.10">
    <property type="entry name" value="Cell division topological specificity factor MinE"/>
    <property type="match status" value="1"/>
</dbReference>
<dbReference type="Pfam" id="PF03776">
    <property type="entry name" value="MinE"/>
    <property type="match status" value="1"/>
</dbReference>
<proteinExistence type="inferred from homology"/>
<evidence type="ECO:0000256" key="2">
    <source>
        <dbReference type="ARBA" id="ARBA00020112"/>
    </source>
</evidence>
<keyword evidence="4 5" id="KW-0132">Cell division</keyword>
<organism evidence="5 6">
    <name type="scientific">Phenylobacterium koreense</name>
    <dbReference type="NCBI Taxonomy" id="266125"/>
    <lineage>
        <taxon>Bacteria</taxon>
        <taxon>Pseudomonadati</taxon>
        <taxon>Pseudomonadota</taxon>
        <taxon>Alphaproteobacteria</taxon>
        <taxon>Caulobacterales</taxon>
        <taxon>Caulobacteraceae</taxon>
        <taxon>Phenylobacterium</taxon>
    </lineage>
</organism>
<gene>
    <name evidence="4" type="primary">minE</name>
    <name evidence="5" type="ORF">ABID41_003113</name>
</gene>
<evidence type="ECO:0000313" key="5">
    <source>
        <dbReference type="EMBL" id="MET3527995.1"/>
    </source>
</evidence>
<sequence>MSFLNFLKGNRRSAPVARDRLQVLLAHERSLTSSNGTDLAAVLQKEILAVIAKHIPIDQDRVIVKLDRGDEISTLEIDIEMPEAALAKD</sequence>
<dbReference type="RefSeq" id="WP_331932702.1">
    <property type="nucleotide sequence ID" value="NZ_JBEPLU010000002.1"/>
</dbReference>
<dbReference type="GO" id="GO:0051301">
    <property type="term" value="P:cell division"/>
    <property type="evidence" value="ECO:0007669"/>
    <property type="project" value="UniProtKB-KW"/>
</dbReference>
<dbReference type="HAMAP" id="MF_00262">
    <property type="entry name" value="MinE"/>
    <property type="match status" value="1"/>
</dbReference>
<reference evidence="5 6" key="1">
    <citation type="submission" date="2024-06" db="EMBL/GenBank/DDBJ databases">
        <title>Genomic Encyclopedia of Type Strains, Phase IV (KMG-IV): sequencing the most valuable type-strain genomes for metagenomic binning, comparative biology and taxonomic classification.</title>
        <authorList>
            <person name="Goeker M."/>
        </authorList>
    </citation>
    <scope>NUCLEOTIDE SEQUENCE [LARGE SCALE GENOMIC DNA]</scope>
    <source>
        <strain evidence="5 6">DSM 17809</strain>
    </source>
</reference>
<dbReference type="InterPro" id="IPR036707">
    <property type="entry name" value="MinE_sf"/>
</dbReference>
<protein>
    <recommendedName>
        <fullName evidence="2 4">Cell division topological specificity factor</fullName>
    </recommendedName>
</protein>
<comment type="similarity">
    <text evidence="1 4">Belongs to the MinE family.</text>
</comment>
<keyword evidence="4" id="KW-0131">Cell cycle</keyword>
<dbReference type="InterPro" id="IPR005527">
    <property type="entry name" value="MinE"/>
</dbReference>
<comment type="function">
    <text evidence="3 4">Prevents the cell division inhibition by proteins MinC and MinD at internal division sites while permitting inhibition at polar sites. This ensures cell division at the proper site by restricting the formation of a division septum at the midpoint of the long axis of the cell.</text>
</comment>
<dbReference type="EMBL" id="JBEPLU010000002">
    <property type="protein sequence ID" value="MET3527995.1"/>
    <property type="molecule type" value="Genomic_DNA"/>
</dbReference>
<keyword evidence="6" id="KW-1185">Reference proteome</keyword>
<evidence type="ECO:0000256" key="1">
    <source>
        <dbReference type="ARBA" id="ARBA00008168"/>
    </source>
</evidence>
<dbReference type="NCBIfam" id="NF001422">
    <property type="entry name" value="PRK00296.1"/>
    <property type="match status" value="1"/>
</dbReference>
<evidence type="ECO:0000256" key="3">
    <source>
        <dbReference type="ARBA" id="ARBA00025265"/>
    </source>
</evidence>
<accession>A0ABV2ELR4</accession>
<dbReference type="SUPFAM" id="SSF55229">
    <property type="entry name" value="Cell division protein MinE topological specificity domain"/>
    <property type="match status" value="1"/>
</dbReference>